<dbReference type="AlphaFoldDB" id="A0A4S4E9E4"/>
<accession>A0A4S4E9E4</accession>
<organism evidence="1 2">
    <name type="scientific">Camellia sinensis var. sinensis</name>
    <name type="common">China tea</name>
    <dbReference type="NCBI Taxonomy" id="542762"/>
    <lineage>
        <taxon>Eukaryota</taxon>
        <taxon>Viridiplantae</taxon>
        <taxon>Streptophyta</taxon>
        <taxon>Embryophyta</taxon>
        <taxon>Tracheophyta</taxon>
        <taxon>Spermatophyta</taxon>
        <taxon>Magnoliopsida</taxon>
        <taxon>eudicotyledons</taxon>
        <taxon>Gunneridae</taxon>
        <taxon>Pentapetalae</taxon>
        <taxon>asterids</taxon>
        <taxon>Ericales</taxon>
        <taxon>Theaceae</taxon>
        <taxon>Camellia</taxon>
    </lineage>
</organism>
<evidence type="ECO:0000313" key="2">
    <source>
        <dbReference type="Proteomes" id="UP000306102"/>
    </source>
</evidence>
<reference evidence="1 2" key="1">
    <citation type="journal article" date="2018" name="Proc. Natl. Acad. Sci. U.S.A.">
        <title>Draft genome sequence of Camellia sinensis var. sinensis provides insights into the evolution of the tea genome and tea quality.</title>
        <authorList>
            <person name="Wei C."/>
            <person name="Yang H."/>
            <person name="Wang S."/>
            <person name="Zhao J."/>
            <person name="Liu C."/>
            <person name="Gao L."/>
            <person name="Xia E."/>
            <person name="Lu Y."/>
            <person name="Tai Y."/>
            <person name="She G."/>
            <person name="Sun J."/>
            <person name="Cao H."/>
            <person name="Tong W."/>
            <person name="Gao Q."/>
            <person name="Li Y."/>
            <person name="Deng W."/>
            <person name="Jiang X."/>
            <person name="Wang W."/>
            <person name="Chen Q."/>
            <person name="Zhang S."/>
            <person name="Li H."/>
            <person name="Wu J."/>
            <person name="Wang P."/>
            <person name="Li P."/>
            <person name="Shi C."/>
            <person name="Zheng F."/>
            <person name="Jian J."/>
            <person name="Huang B."/>
            <person name="Shan D."/>
            <person name="Shi M."/>
            <person name="Fang C."/>
            <person name="Yue Y."/>
            <person name="Li F."/>
            <person name="Li D."/>
            <person name="Wei S."/>
            <person name="Han B."/>
            <person name="Jiang C."/>
            <person name="Yin Y."/>
            <person name="Xia T."/>
            <person name="Zhang Z."/>
            <person name="Bennetzen J.L."/>
            <person name="Zhao S."/>
            <person name="Wan X."/>
        </authorList>
    </citation>
    <scope>NUCLEOTIDE SEQUENCE [LARGE SCALE GENOMIC DNA]</scope>
    <source>
        <strain evidence="2">cv. Shuchazao</strain>
        <tissue evidence="1">Leaf</tissue>
    </source>
</reference>
<dbReference type="EMBL" id="SDRB02006387">
    <property type="protein sequence ID" value="THG12748.1"/>
    <property type="molecule type" value="Genomic_DNA"/>
</dbReference>
<comment type="caution">
    <text evidence="1">The sequence shown here is derived from an EMBL/GenBank/DDBJ whole genome shotgun (WGS) entry which is preliminary data.</text>
</comment>
<sequence length="152" mass="17536">MGDEIIEKYLITKVNEDIEELEQAQEPLLARLLSNLPSTYKELKKSLEQPTTSTDSNPTKFNRERLYNLSNILTEMQMQDKKKKTHGIESVFFYKFAKSLDKIKGELREKDNNLIQTNEANSAESETEAFRLSTRSVDETKVHGLDNKAMSM</sequence>
<keyword evidence="2" id="KW-1185">Reference proteome</keyword>
<evidence type="ECO:0000313" key="1">
    <source>
        <dbReference type="EMBL" id="THG12748.1"/>
    </source>
</evidence>
<proteinExistence type="predicted"/>
<name>A0A4S4E9E4_CAMSN</name>
<protein>
    <submittedName>
        <fullName evidence="1">Uncharacterized protein</fullName>
    </submittedName>
</protein>
<dbReference type="Proteomes" id="UP000306102">
    <property type="component" value="Unassembled WGS sequence"/>
</dbReference>
<gene>
    <name evidence="1" type="ORF">TEA_006429</name>
</gene>